<evidence type="ECO:0000256" key="1">
    <source>
        <dbReference type="SAM" id="Phobius"/>
    </source>
</evidence>
<feature type="transmembrane region" description="Helical" evidence="1">
    <location>
        <begin position="78"/>
        <end position="93"/>
    </location>
</feature>
<sequence>MLLRVCWIAIPVLALMNVLDRVLDDRLPIATLNMVMGKFHMDFDLSIPAWFTVQLIFLSAAVTGGLAWRAWRRGGPDAWRYTLLAGVLLFLSADESAGLHELLGTAMRERLNLSGLLFFGWMIPVGLAAAGVGVCMIPLLKRLPAATRNTMILGGGVYILGAAGLEMLAGPFAEAGNGQGIEFFTLMTVEECLEMAGMLIYLQAASAFLLGQVEVPLREPDAAVAIA</sequence>
<dbReference type="KEGG" id="phm:PSMK_28770"/>
<keyword evidence="1" id="KW-0812">Transmembrane</keyword>
<dbReference type="STRING" id="1142394.PSMK_28770"/>
<evidence type="ECO:0000313" key="2">
    <source>
        <dbReference type="EMBL" id="BAM05036.1"/>
    </source>
</evidence>
<name>I0IIE8_PHYMF</name>
<gene>
    <name evidence="2" type="ordered locus">PSMK_28770</name>
</gene>
<proteinExistence type="predicted"/>
<dbReference type="eggNOG" id="ENOG5030IHV">
    <property type="taxonomic scope" value="Bacteria"/>
</dbReference>
<feature type="transmembrane region" description="Helical" evidence="1">
    <location>
        <begin position="45"/>
        <end position="66"/>
    </location>
</feature>
<keyword evidence="1" id="KW-0472">Membrane</keyword>
<evidence type="ECO:0000313" key="3">
    <source>
        <dbReference type="Proteomes" id="UP000007881"/>
    </source>
</evidence>
<protein>
    <submittedName>
        <fullName evidence="2">Hypothetical membrane protein</fullName>
    </submittedName>
</protein>
<keyword evidence="1" id="KW-1133">Transmembrane helix</keyword>
<dbReference type="AlphaFoldDB" id="I0IIE8"/>
<keyword evidence="3" id="KW-1185">Reference proteome</keyword>
<feature type="transmembrane region" description="Helical" evidence="1">
    <location>
        <begin position="152"/>
        <end position="173"/>
    </location>
</feature>
<dbReference type="Proteomes" id="UP000007881">
    <property type="component" value="Chromosome"/>
</dbReference>
<dbReference type="HOGENOM" id="CLU_072761_0_0_0"/>
<dbReference type="EMBL" id="AP012338">
    <property type="protein sequence ID" value="BAM05036.1"/>
    <property type="molecule type" value="Genomic_DNA"/>
</dbReference>
<feature type="transmembrane region" description="Helical" evidence="1">
    <location>
        <begin position="113"/>
        <end position="140"/>
    </location>
</feature>
<organism evidence="2 3">
    <name type="scientific">Phycisphaera mikurensis (strain NBRC 102666 / KCTC 22515 / FYK2301M01)</name>
    <dbReference type="NCBI Taxonomy" id="1142394"/>
    <lineage>
        <taxon>Bacteria</taxon>
        <taxon>Pseudomonadati</taxon>
        <taxon>Planctomycetota</taxon>
        <taxon>Phycisphaerae</taxon>
        <taxon>Phycisphaerales</taxon>
        <taxon>Phycisphaeraceae</taxon>
        <taxon>Phycisphaera</taxon>
    </lineage>
</organism>
<reference evidence="2 3" key="1">
    <citation type="submission" date="2012-02" db="EMBL/GenBank/DDBJ databases">
        <title>Complete genome sequence of Phycisphaera mikurensis NBRC 102666.</title>
        <authorList>
            <person name="Ankai A."/>
            <person name="Hosoyama A."/>
            <person name="Terui Y."/>
            <person name="Sekine M."/>
            <person name="Fukai R."/>
            <person name="Kato Y."/>
            <person name="Nakamura S."/>
            <person name="Yamada-Narita S."/>
            <person name="Kawakoshi A."/>
            <person name="Fukunaga Y."/>
            <person name="Yamazaki S."/>
            <person name="Fujita N."/>
        </authorList>
    </citation>
    <scope>NUCLEOTIDE SEQUENCE [LARGE SCALE GENOMIC DNA]</scope>
    <source>
        <strain evidence="3">NBRC 102666 / KCTC 22515 / FYK2301M01</strain>
    </source>
</reference>
<accession>I0IIE8</accession>